<dbReference type="CDD" id="cd01948">
    <property type="entry name" value="EAL"/>
    <property type="match status" value="1"/>
</dbReference>
<dbReference type="SMART" id="SM00267">
    <property type="entry name" value="GGDEF"/>
    <property type="match status" value="1"/>
</dbReference>
<dbReference type="PANTHER" id="PTHR44757">
    <property type="entry name" value="DIGUANYLATE CYCLASE DGCP"/>
    <property type="match status" value="1"/>
</dbReference>
<dbReference type="AlphaFoldDB" id="A0A1I7LB57"/>
<dbReference type="SUPFAM" id="SSF55073">
    <property type="entry name" value="Nucleotide cyclase"/>
    <property type="match status" value="1"/>
</dbReference>
<evidence type="ECO:0000259" key="1">
    <source>
        <dbReference type="PROSITE" id="PS50112"/>
    </source>
</evidence>
<dbReference type="Pfam" id="PF13426">
    <property type="entry name" value="PAS_9"/>
    <property type="match status" value="1"/>
</dbReference>
<dbReference type="CDD" id="cd01949">
    <property type="entry name" value="GGDEF"/>
    <property type="match status" value="1"/>
</dbReference>
<dbReference type="InterPro" id="IPR001610">
    <property type="entry name" value="PAC"/>
</dbReference>
<proteinExistence type="predicted"/>
<dbReference type="Pfam" id="PF08448">
    <property type="entry name" value="PAS_4"/>
    <property type="match status" value="1"/>
</dbReference>
<dbReference type="Pfam" id="PF00563">
    <property type="entry name" value="EAL"/>
    <property type="match status" value="1"/>
</dbReference>
<dbReference type="RefSeq" id="WP_093557993.1">
    <property type="nucleotide sequence ID" value="NZ_FPBO01000026.1"/>
</dbReference>
<dbReference type="EMBL" id="FPBO01000026">
    <property type="protein sequence ID" value="SFV06957.1"/>
    <property type="molecule type" value="Genomic_DNA"/>
</dbReference>
<dbReference type="SUPFAM" id="SSF141868">
    <property type="entry name" value="EAL domain-like"/>
    <property type="match status" value="1"/>
</dbReference>
<dbReference type="OrthoDB" id="9813903at2"/>
<accession>A0A1I7LB57</accession>
<feature type="domain" description="GGDEF" evidence="4">
    <location>
        <begin position="302"/>
        <end position="435"/>
    </location>
</feature>
<dbReference type="InterPro" id="IPR035965">
    <property type="entry name" value="PAS-like_dom_sf"/>
</dbReference>
<dbReference type="CDD" id="cd00130">
    <property type="entry name" value="PAS"/>
    <property type="match status" value="2"/>
</dbReference>
<dbReference type="Gene3D" id="3.30.450.20">
    <property type="entry name" value="PAS domain"/>
    <property type="match status" value="2"/>
</dbReference>
<dbReference type="Gene3D" id="3.20.20.450">
    <property type="entry name" value="EAL domain"/>
    <property type="match status" value="1"/>
</dbReference>
<dbReference type="PROSITE" id="PS50883">
    <property type="entry name" value="EAL"/>
    <property type="match status" value="1"/>
</dbReference>
<dbReference type="SMART" id="SM00091">
    <property type="entry name" value="PAS"/>
    <property type="match status" value="2"/>
</dbReference>
<dbReference type="InterPro" id="IPR001633">
    <property type="entry name" value="EAL_dom"/>
</dbReference>
<evidence type="ECO:0000259" key="3">
    <source>
        <dbReference type="PROSITE" id="PS50883"/>
    </source>
</evidence>
<dbReference type="PROSITE" id="PS50112">
    <property type="entry name" value="PAS"/>
    <property type="match status" value="2"/>
</dbReference>
<dbReference type="STRING" id="1035707.SAMN05216552_10267"/>
<dbReference type="PANTHER" id="PTHR44757:SF2">
    <property type="entry name" value="BIOFILM ARCHITECTURE MAINTENANCE PROTEIN MBAA"/>
    <property type="match status" value="1"/>
</dbReference>
<name>A0A1I7LB57_9BURK</name>
<feature type="domain" description="EAL" evidence="3">
    <location>
        <begin position="444"/>
        <end position="699"/>
    </location>
</feature>
<evidence type="ECO:0000313" key="6">
    <source>
        <dbReference type="Proteomes" id="UP000199391"/>
    </source>
</evidence>
<organism evidence="5 6">
    <name type="scientific">Pseudoduganella namucuonensis</name>
    <dbReference type="NCBI Taxonomy" id="1035707"/>
    <lineage>
        <taxon>Bacteria</taxon>
        <taxon>Pseudomonadati</taxon>
        <taxon>Pseudomonadota</taxon>
        <taxon>Betaproteobacteria</taxon>
        <taxon>Burkholderiales</taxon>
        <taxon>Oxalobacteraceae</taxon>
        <taxon>Telluria group</taxon>
        <taxon>Pseudoduganella</taxon>
    </lineage>
</organism>
<sequence length="706" mass="78399">MPVHPINQADTSDLCGERELISEVALKSLTSLGSHNFCVINSAGSLMLWNKRVEETSQMSAEELLVCHVTDVFRPRDHDLLLRKMQEVLQRDAEVQLEADLVAKDGHATPYLFSASRFACEGKYYIFCMGMDISRRRADEKALRLRDRALHATSNGIVITRCDGVNNPIEYVNPAFEQITGYTAAEAIGLDSRFMAAPGLDEVERGQLREAIRERREINVVFRNRRKNGELFWNDLAITPVRAESGEVTHFIGVINDVTALKQRTSHLEHEVNHDPLTGLANRNLLWDRLEQALHTAQRNKTLVAIILVDLNKFKQINDTLGHEAGDEVLKMAARRLQSAVRESDTVARLSGDEFVLVLADQPSLRFTLRMVDRLCAAMGKPMVFDGKDIAVGASMGVSIFPHDGVTAFDLVRAADVAMYHAKTSTDKEVHFFSADMRSSTEARQKLECDMRHALADNELFMLYQPKWSLRSGAVVGVEALLRWRHPELGVLLPTAFLGDAEENGLIVPLGRWALEHACAALQRLAALGHGELPLSVNASYREFIQDNYIANVGNTLRKYGIAPRNFELELREEHLTRNPHLCREVALAARDLGIRLAVDDFGAGASNLVYLQSMPIQHLKLTRASIREIGSQAGTGKQLAKTLIDIAHNMSIEVIAEGVETEAQRDLLIAYGCDQAQGHIFSAPLTQPALEHLLAAAPGHGAMRS</sequence>
<dbReference type="InterPro" id="IPR000014">
    <property type="entry name" value="PAS"/>
</dbReference>
<evidence type="ECO:0000313" key="5">
    <source>
        <dbReference type="EMBL" id="SFV06957.1"/>
    </source>
</evidence>
<feature type="domain" description="PAS" evidence="1">
    <location>
        <begin position="39"/>
        <end position="92"/>
    </location>
</feature>
<dbReference type="InterPro" id="IPR035919">
    <property type="entry name" value="EAL_sf"/>
</dbReference>
<feature type="domain" description="PAC" evidence="2">
    <location>
        <begin position="216"/>
        <end position="270"/>
    </location>
</feature>
<keyword evidence="6" id="KW-1185">Reference proteome</keyword>
<reference evidence="6" key="1">
    <citation type="submission" date="2016-10" db="EMBL/GenBank/DDBJ databases">
        <authorList>
            <person name="Varghese N."/>
            <person name="Submissions S."/>
        </authorList>
    </citation>
    <scope>NUCLEOTIDE SEQUENCE [LARGE SCALE GENOMIC DNA]</scope>
    <source>
        <strain evidence="6">CGMCC 1.11014</strain>
    </source>
</reference>
<dbReference type="SUPFAM" id="SSF55785">
    <property type="entry name" value="PYP-like sensor domain (PAS domain)"/>
    <property type="match status" value="2"/>
</dbReference>
<dbReference type="SMART" id="SM00052">
    <property type="entry name" value="EAL"/>
    <property type="match status" value="1"/>
</dbReference>
<dbReference type="Pfam" id="PF00990">
    <property type="entry name" value="GGDEF"/>
    <property type="match status" value="1"/>
</dbReference>
<evidence type="ECO:0000259" key="4">
    <source>
        <dbReference type="PROSITE" id="PS50887"/>
    </source>
</evidence>
<dbReference type="InterPro" id="IPR052155">
    <property type="entry name" value="Biofilm_reg_signaling"/>
</dbReference>
<gene>
    <name evidence="5" type="ORF">SAMN05216552_10267</name>
</gene>
<dbReference type="InterPro" id="IPR000160">
    <property type="entry name" value="GGDEF_dom"/>
</dbReference>
<dbReference type="SMART" id="SM00086">
    <property type="entry name" value="PAC"/>
    <property type="match status" value="2"/>
</dbReference>
<dbReference type="InterPro" id="IPR029787">
    <property type="entry name" value="Nucleotide_cyclase"/>
</dbReference>
<protein>
    <submittedName>
        <fullName evidence="5">PAS domain S-box-containing protein/diguanylate cyclase (GGDEF) domain-containing protein</fullName>
    </submittedName>
</protein>
<dbReference type="Proteomes" id="UP000199391">
    <property type="component" value="Unassembled WGS sequence"/>
</dbReference>
<dbReference type="NCBIfam" id="TIGR00229">
    <property type="entry name" value="sensory_box"/>
    <property type="match status" value="2"/>
</dbReference>
<feature type="domain" description="PAS" evidence="1">
    <location>
        <begin position="142"/>
        <end position="215"/>
    </location>
</feature>
<dbReference type="InterPro" id="IPR000700">
    <property type="entry name" value="PAS-assoc_C"/>
</dbReference>
<dbReference type="NCBIfam" id="TIGR00254">
    <property type="entry name" value="GGDEF"/>
    <property type="match status" value="1"/>
</dbReference>
<dbReference type="InterPro" id="IPR013656">
    <property type="entry name" value="PAS_4"/>
</dbReference>
<dbReference type="Gene3D" id="3.30.70.270">
    <property type="match status" value="1"/>
</dbReference>
<dbReference type="PROSITE" id="PS50113">
    <property type="entry name" value="PAC"/>
    <property type="match status" value="1"/>
</dbReference>
<dbReference type="PROSITE" id="PS50887">
    <property type="entry name" value="GGDEF"/>
    <property type="match status" value="1"/>
</dbReference>
<dbReference type="InterPro" id="IPR043128">
    <property type="entry name" value="Rev_trsase/Diguanyl_cyclase"/>
</dbReference>
<evidence type="ECO:0000259" key="2">
    <source>
        <dbReference type="PROSITE" id="PS50113"/>
    </source>
</evidence>